<accession>A0A484P6S1</accession>
<proteinExistence type="predicted"/>
<dbReference type="EMBL" id="CAADHY010000015">
    <property type="protein sequence ID" value="VFR21225.1"/>
    <property type="molecule type" value="Genomic_DNA"/>
</dbReference>
<feature type="region of interest" description="Disordered" evidence="1">
    <location>
        <begin position="25"/>
        <end position="45"/>
    </location>
</feature>
<evidence type="ECO:0000313" key="2">
    <source>
        <dbReference type="EMBL" id="VFR21225.1"/>
    </source>
</evidence>
<organism evidence="2">
    <name type="scientific">plant metagenome</name>
    <dbReference type="NCBI Taxonomy" id="1297885"/>
    <lineage>
        <taxon>unclassified sequences</taxon>
        <taxon>metagenomes</taxon>
        <taxon>organismal metagenomes</taxon>
    </lineage>
</organism>
<dbReference type="AlphaFoldDB" id="A0A484P6S1"/>
<evidence type="ECO:0000256" key="1">
    <source>
        <dbReference type="SAM" id="MobiDB-lite"/>
    </source>
</evidence>
<gene>
    <name evidence="2" type="ORF">AMP9_3915</name>
</gene>
<feature type="compositionally biased region" description="Basic and acidic residues" evidence="1">
    <location>
        <begin position="27"/>
        <end position="36"/>
    </location>
</feature>
<name>A0A484P6S1_9ZZZZ</name>
<protein>
    <submittedName>
        <fullName evidence="2">Uncharacterized protein</fullName>
    </submittedName>
</protein>
<reference evidence="2" key="1">
    <citation type="submission" date="2019-03" db="EMBL/GenBank/DDBJ databases">
        <authorList>
            <person name="Danneels B."/>
        </authorList>
    </citation>
    <scope>NUCLEOTIDE SEQUENCE</scope>
</reference>
<sequence length="45" mass="5281">MYVCNEVGKTTPLVIVHRQLRSTTNNHWREKRDDQRITGARPGMD</sequence>